<dbReference type="HOGENOM" id="CLU_496900_0_0_7"/>
<dbReference type="InterPro" id="IPR036890">
    <property type="entry name" value="HATPase_C_sf"/>
</dbReference>
<dbReference type="InterPro" id="IPR003661">
    <property type="entry name" value="HisK_dim/P_dom"/>
</dbReference>
<evidence type="ECO:0000256" key="6">
    <source>
        <dbReference type="ARBA" id="ARBA00022777"/>
    </source>
</evidence>
<evidence type="ECO:0000256" key="1">
    <source>
        <dbReference type="ARBA" id="ARBA00000085"/>
    </source>
</evidence>
<feature type="transmembrane region" description="Helical" evidence="9">
    <location>
        <begin position="280"/>
        <end position="301"/>
    </location>
</feature>
<dbReference type="PRINTS" id="PR00344">
    <property type="entry name" value="BCTRLSENSOR"/>
</dbReference>
<dbReference type="InterPro" id="IPR036097">
    <property type="entry name" value="HisK_dim/P_sf"/>
</dbReference>
<dbReference type="EMBL" id="BX571662">
    <property type="protein sequence ID" value="CAE11125.1"/>
    <property type="molecule type" value="Genomic_DNA"/>
</dbReference>
<dbReference type="SMART" id="SM00388">
    <property type="entry name" value="HisKA"/>
    <property type="match status" value="1"/>
</dbReference>
<gene>
    <name evidence="11" type="ordered locus">WS2127</name>
</gene>
<dbReference type="RefSeq" id="WP_011139907.1">
    <property type="nucleotide sequence ID" value="NC_005090.1"/>
</dbReference>
<evidence type="ECO:0000256" key="8">
    <source>
        <dbReference type="ARBA" id="ARBA00023012"/>
    </source>
</evidence>
<keyword evidence="8" id="KW-0902">Two-component regulatory system</keyword>
<dbReference type="InterPro" id="IPR003594">
    <property type="entry name" value="HATPase_dom"/>
</dbReference>
<dbReference type="GO" id="GO:0005524">
    <property type="term" value="F:ATP binding"/>
    <property type="evidence" value="ECO:0007669"/>
    <property type="project" value="UniProtKB-KW"/>
</dbReference>
<keyword evidence="3" id="KW-0597">Phosphoprotein</keyword>
<comment type="catalytic activity">
    <reaction evidence="1">
        <text>ATP + protein L-histidine = ADP + protein N-phospho-L-histidine.</text>
        <dbReference type="EC" id="2.7.13.3"/>
    </reaction>
</comment>
<accession>Q7M7R7</accession>
<dbReference type="SUPFAM" id="SSF47384">
    <property type="entry name" value="Homodimeric domain of signal transducing histidine kinase"/>
    <property type="match status" value="1"/>
</dbReference>
<feature type="domain" description="Histidine kinase" evidence="10">
    <location>
        <begin position="333"/>
        <end position="548"/>
    </location>
</feature>
<dbReference type="PANTHER" id="PTHR43065">
    <property type="entry name" value="SENSOR HISTIDINE KINASE"/>
    <property type="match status" value="1"/>
</dbReference>
<name>Q7M7R7_WOLSU</name>
<protein>
    <recommendedName>
        <fullName evidence="2">histidine kinase</fullName>
        <ecNumber evidence="2">2.7.13.3</ecNumber>
    </recommendedName>
</protein>
<dbReference type="EC" id="2.7.13.3" evidence="2"/>
<evidence type="ECO:0000259" key="10">
    <source>
        <dbReference type="PROSITE" id="PS50109"/>
    </source>
</evidence>
<evidence type="ECO:0000256" key="3">
    <source>
        <dbReference type="ARBA" id="ARBA00022553"/>
    </source>
</evidence>
<dbReference type="STRING" id="273121.WS2127"/>
<dbReference type="Gene3D" id="3.30.565.10">
    <property type="entry name" value="Histidine kinase-like ATPase, C-terminal domain"/>
    <property type="match status" value="1"/>
</dbReference>
<dbReference type="SUPFAM" id="SSF55874">
    <property type="entry name" value="ATPase domain of HSP90 chaperone/DNA topoisomerase II/histidine kinase"/>
    <property type="match status" value="1"/>
</dbReference>
<dbReference type="Gene3D" id="3.30.450.20">
    <property type="entry name" value="PAS domain"/>
    <property type="match status" value="1"/>
</dbReference>
<dbReference type="Pfam" id="PF02518">
    <property type="entry name" value="HATPase_c"/>
    <property type="match status" value="1"/>
</dbReference>
<keyword evidence="4" id="KW-0808">Transferase</keyword>
<dbReference type="PANTHER" id="PTHR43065:SF10">
    <property type="entry name" value="PEROXIDE STRESS-ACTIVATED HISTIDINE KINASE MAK3"/>
    <property type="match status" value="1"/>
</dbReference>
<evidence type="ECO:0000256" key="9">
    <source>
        <dbReference type="SAM" id="Phobius"/>
    </source>
</evidence>
<dbReference type="CDD" id="cd00082">
    <property type="entry name" value="HisKA"/>
    <property type="match status" value="1"/>
</dbReference>
<dbReference type="eggNOG" id="COG4191">
    <property type="taxonomic scope" value="Bacteria"/>
</dbReference>
<keyword evidence="6" id="KW-0418">Kinase</keyword>
<dbReference type="KEGG" id="wsu:WS2127"/>
<keyword evidence="5" id="KW-0547">Nucleotide-binding</keyword>
<feature type="transmembrane region" description="Helical" evidence="9">
    <location>
        <begin position="12"/>
        <end position="31"/>
    </location>
</feature>
<evidence type="ECO:0000256" key="4">
    <source>
        <dbReference type="ARBA" id="ARBA00022679"/>
    </source>
</evidence>
<evidence type="ECO:0000256" key="2">
    <source>
        <dbReference type="ARBA" id="ARBA00012438"/>
    </source>
</evidence>
<proteinExistence type="predicted"/>
<keyword evidence="9" id="KW-0472">Membrane</keyword>
<keyword evidence="9" id="KW-0812">Transmembrane</keyword>
<sequence length="548" mass="61520">MNVSLLLNSYKNRIALIIFFSFLPFFALDFYKNWNARQSAKDRVVEKTVLYVDTLAKAHETMLFSAQKEMTLLSKIEAIKEARNPECRELLREFKALSSAYVNLGVANAQGELICSLMPLQKVSQEAMAVMKKAQKEGRFVSGDAVVSSNHQRPIIPFALPLEPAKGEDSWVLMGGGSLEWFNERSMRQNLSEHSSLYIVDSKESVIGVYPYDATLLGKPLGEKGNWESLKRGVLSEGIGWLEGRSSKGDRLILFLENSQGLEIIAILDAKAIELEASRFFWQSFGFLVAMILVAFGLAAFTAKELILKEVNALFRLTISQSKYTATSELLSSIAHQWRQPLNGLGLQIALLKDSLESGSGNAKEWLGYLNSMERSIHSLSETISKFSSFFKKERTKERFMLQEAIREAFSFLENSLLAGKIQKEIRGEEIVLMQHKKELIQNLLSLFQNSIEAFEGIKEGSEPKRIEVETRRLKQKALIIIRDNAGGIDEEMVEKIFQPYSTTKFQGEGVGLSLFMVKSILEREMGGSIHARNIAGGAEFTLELPAL</sequence>
<evidence type="ECO:0000256" key="5">
    <source>
        <dbReference type="ARBA" id="ARBA00022741"/>
    </source>
</evidence>
<dbReference type="PROSITE" id="PS50109">
    <property type="entry name" value="HIS_KIN"/>
    <property type="match status" value="1"/>
</dbReference>
<dbReference type="Proteomes" id="UP000000422">
    <property type="component" value="Chromosome"/>
</dbReference>
<dbReference type="InterPro" id="IPR005467">
    <property type="entry name" value="His_kinase_dom"/>
</dbReference>
<dbReference type="SMART" id="SM00387">
    <property type="entry name" value="HATPase_c"/>
    <property type="match status" value="1"/>
</dbReference>
<dbReference type="Pfam" id="PF00512">
    <property type="entry name" value="HisKA"/>
    <property type="match status" value="1"/>
</dbReference>
<dbReference type="InterPro" id="IPR004358">
    <property type="entry name" value="Sig_transdc_His_kin-like_C"/>
</dbReference>
<dbReference type="GO" id="GO:0000155">
    <property type="term" value="F:phosphorelay sensor kinase activity"/>
    <property type="evidence" value="ECO:0007669"/>
    <property type="project" value="InterPro"/>
</dbReference>
<keyword evidence="12" id="KW-1185">Reference proteome</keyword>
<evidence type="ECO:0000313" key="11">
    <source>
        <dbReference type="EMBL" id="CAE11125.1"/>
    </source>
</evidence>
<evidence type="ECO:0000256" key="7">
    <source>
        <dbReference type="ARBA" id="ARBA00022840"/>
    </source>
</evidence>
<keyword evidence="7" id="KW-0067">ATP-binding</keyword>
<dbReference type="AlphaFoldDB" id="Q7M7R7"/>
<organism evidence="12">
    <name type="scientific">Wolinella succinogenes (strain ATCC 29543 / DSM 1740 / CCUG 13145 / JCM 31913 / LMG 7466 / NCTC 11488 / FDC 602W)</name>
    <name type="common">Vibrio succinogenes</name>
    <dbReference type="NCBI Taxonomy" id="273121"/>
    <lineage>
        <taxon>Bacteria</taxon>
        <taxon>Pseudomonadati</taxon>
        <taxon>Campylobacterota</taxon>
        <taxon>Epsilonproteobacteria</taxon>
        <taxon>Campylobacterales</taxon>
        <taxon>Helicobacteraceae</taxon>
        <taxon>Wolinella</taxon>
    </lineage>
</organism>
<keyword evidence="9" id="KW-1133">Transmembrane helix</keyword>
<evidence type="ECO:0000313" key="12">
    <source>
        <dbReference type="Proteomes" id="UP000000422"/>
    </source>
</evidence>
<dbReference type="Gene3D" id="1.10.287.130">
    <property type="match status" value="1"/>
</dbReference>
<reference evidence="11 12" key="1">
    <citation type="journal article" date="2003" name="Proc. Natl. Acad. Sci. U.S.A.">
        <title>Complete genome sequence and analysis of Wolinella succinogenes.</title>
        <authorList>
            <person name="Baar C."/>
            <person name="Eppinger M."/>
            <person name="Raddatz G."/>
            <person name="Simon JM."/>
            <person name="Lanz C."/>
            <person name="Klimmek O."/>
            <person name="Nandakumar R."/>
            <person name="Gross R."/>
            <person name="Rosinus A."/>
            <person name="Keller H."/>
            <person name="Jagtap P."/>
            <person name="Linke B."/>
            <person name="Meyer F."/>
            <person name="Lederer H."/>
            <person name="Schuster S.C."/>
        </authorList>
    </citation>
    <scope>NUCLEOTIDE SEQUENCE [LARGE SCALE GENOMIC DNA]</scope>
    <source>
        <strain evidence="12">ATCC 29543 / DSM 1740 / CCUG 13145 / JCM 31913 / LMG 7466 / NCTC 11488 / FDC 602W</strain>
    </source>
</reference>